<keyword evidence="2" id="KW-0378">Hydrolase</keyword>
<dbReference type="EMBL" id="CAACVI010000045">
    <property type="protein sequence ID" value="VEN74975.1"/>
    <property type="molecule type" value="Genomic_DNA"/>
</dbReference>
<dbReference type="SUPFAM" id="SSF109604">
    <property type="entry name" value="HD-domain/PDEase-like"/>
    <property type="match status" value="1"/>
</dbReference>
<dbReference type="Gene3D" id="1.10.3210.10">
    <property type="entry name" value="Hypothetical protein af1432"/>
    <property type="match status" value="1"/>
</dbReference>
<dbReference type="SMART" id="SM00471">
    <property type="entry name" value="HDc"/>
    <property type="match status" value="1"/>
</dbReference>
<proteinExistence type="predicted"/>
<dbReference type="InterPro" id="IPR006674">
    <property type="entry name" value="HD_domain"/>
</dbReference>
<dbReference type="CDD" id="cd00077">
    <property type="entry name" value="HDc"/>
    <property type="match status" value="1"/>
</dbReference>
<dbReference type="GO" id="GO:0016787">
    <property type="term" value="F:hydrolase activity"/>
    <property type="evidence" value="ECO:0007669"/>
    <property type="project" value="UniProtKB-KW"/>
</dbReference>
<evidence type="ECO:0000313" key="2">
    <source>
        <dbReference type="EMBL" id="VEN74975.1"/>
    </source>
</evidence>
<dbReference type="AlphaFoldDB" id="A0A484HKN1"/>
<reference evidence="2" key="1">
    <citation type="submission" date="2019-01" db="EMBL/GenBank/DDBJ databases">
        <authorList>
            <consortium name="Genoscope - CEA"/>
            <person name="William W."/>
        </authorList>
    </citation>
    <scope>NUCLEOTIDE SEQUENCE</scope>
    <source>
        <strain evidence="2">CR-1</strain>
    </source>
</reference>
<sequence>MKCPGQDTQYWKPGAIFEAKCPECGSGVEFFKDDTHRKCRQCGHRLINPNLDFGCASYCQYAEECLGTFPPEALAQRADILRDTLKDRVAIEMKKSFKQDFKRIGHAMRVARHAERIGKKERGNMAVILAAAYLHDIGIPAAEEKHGSAAPKYQEKEGPPIARGILENLGAPKDLIEEVCDIVGRHHHPGPDESVNFKCVHDADLIVNLAEKNDESPIERDRVEKIIEKSFLTESGKKEARNVLLDDSQKAND</sequence>
<protein>
    <submittedName>
        <fullName evidence="2">Phosphohydrolase</fullName>
    </submittedName>
</protein>
<name>A0A484HKN1_9BACT</name>
<gene>
    <name evidence="2" type="ORF">EPICR_50256</name>
</gene>
<dbReference type="PROSITE" id="PS51831">
    <property type="entry name" value="HD"/>
    <property type="match status" value="1"/>
</dbReference>
<dbReference type="Pfam" id="PF01966">
    <property type="entry name" value="HD"/>
    <property type="match status" value="1"/>
</dbReference>
<dbReference type="InterPro" id="IPR003607">
    <property type="entry name" value="HD/PDEase_dom"/>
</dbReference>
<accession>A0A484HKN1</accession>
<evidence type="ECO:0000259" key="1">
    <source>
        <dbReference type="PROSITE" id="PS51831"/>
    </source>
</evidence>
<feature type="domain" description="HD" evidence="1">
    <location>
        <begin position="103"/>
        <end position="209"/>
    </location>
</feature>
<organism evidence="2">
    <name type="scientific">uncultured Desulfobacteraceae bacterium</name>
    <dbReference type="NCBI Taxonomy" id="218296"/>
    <lineage>
        <taxon>Bacteria</taxon>
        <taxon>Pseudomonadati</taxon>
        <taxon>Thermodesulfobacteriota</taxon>
        <taxon>Desulfobacteria</taxon>
        <taxon>Desulfobacterales</taxon>
        <taxon>Desulfobacteraceae</taxon>
        <taxon>environmental samples</taxon>
    </lineage>
</organism>